<protein>
    <submittedName>
        <fullName evidence="2">PilW family protein</fullName>
    </submittedName>
</protein>
<dbReference type="InterPro" id="IPR032092">
    <property type="entry name" value="PilW"/>
</dbReference>
<comment type="caution">
    <text evidence="2">The sequence shown here is derived from an EMBL/GenBank/DDBJ whole genome shotgun (WGS) entry which is preliminary data.</text>
</comment>
<dbReference type="GO" id="GO:0043683">
    <property type="term" value="P:type IV pilus assembly"/>
    <property type="evidence" value="ECO:0007669"/>
    <property type="project" value="InterPro"/>
</dbReference>
<keyword evidence="1" id="KW-0812">Transmembrane</keyword>
<evidence type="ECO:0000256" key="1">
    <source>
        <dbReference type="SAM" id="Phobius"/>
    </source>
</evidence>
<sequence length="284" mass="30102">MKRAAQAGIGLIELLVAMAIGLFVLGAVLTAYRSSANSGRMTAALASMTEEAQLALQLMSRDVQMAGLVNVKQVDDVNGQLAFKQTAFNPIKGCDNALADATVGFANATCHANATNGKGDQGPAIEVNLELDPFTSALTGANLPIDCTGTSIPAADPQSASHRYFVRTVDGIPSLYCGSDRGNPEPLIENVSALGLRYGEASNWNRADRSTQHPVRYVTAADVTNWSQVVAVRICVLMRSASPVLTDEDDLGYTDCSGLAQTPSDKRLYRAFFSTAAVRRKVAN</sequence>
<name>A0A937D723_9BURK</name>
<accession>A0A937D723</accession>
<reference evidence="2" key="1">
    <citation type="submission" date="2021-01" db="EMBL/GenBank/DDBJ databases">
        <title>Ramlibacter sp. strain AW1 16S ribosomal RNA gene Genome sequencing and assembly.</title>
        <authorList>
            <person name="Kang M."/>
        </authorList>
    </citation>
    <scope>NUCLEOTIDE SEQUENCE</scope>
    <source>
        <strain evidence="2">AW1</strain>
    </source>
</reference>
<dbReference type="AlphaFoldDB" id="A0A937D723"/>
<dbReference type="Pfam" id="PF07963">
    <property type="entry name" value="N_methyl"/>
    <property type="match status" value="1"/>
</dbReference>
<keyword evidence="1" id="KW-1133">Transmembrane helix</keyword>
<dbReference type="InterPro" id="IPR012902">
    <property type="entry name" value="N_methyl_site"/>
</dbReference>
<feature type="transmembrane region" description="Helical" evidence="1">
    <location>
        <begin position="12"/>
        <end position="32"/>
    </location>
</feature>
<evidence type="ECO:0000313" key="3">
    <source>
        <dbReference type="Proteomes" id="UP000613011"/>
    </source>
</evidence>
<gene>
    <name evidence="2" type="ORF">JI739_09045</name>
</gene>
<dbReference type="Proteomes" id="UP000613011">
    <property type="component" value="Unassembled WGS sequence"/>
</dbReference>
<dbReference type="RefSeq" id="WP_201683561.1">
    <property type="nucleotide sequence ID" value="NZ_JAEQNA010000002.1"/>
</dbReference>
<keyword evidence="1" id="KW-0472">Membrane</keyword>
<organism evidence="2 3">
    <name type="scientific">Ramlibacter aurantiacus</name>
    <dbReference type="NCBI Taxonomy" id="2801330"/>
    <lineage>
        <taxon>Bacteria</taxon>
        <taxon>Pseudomonadati</taxon>
        <taxon>Pseudomonadota</taxon>
        <taxon>Betaproteobacteria</taxon>
        <taxon>Burkholderiales</taxon>
        <taxon>Comamonadaceae</taxon>
        <taxon>Ramlibacter</taxon>
    </lineage>
</organism>
<dbReference type="EMBL" id="JAEQNA010000002">
    <property type="protein sequence ID" value="MBL0420486.1"/>
    <property type="molecule type" value="Genomic_DNA"/>
</dbReference>
<proteinExistence type="predicted"/>
<evidence type="ECO:0000313" key="2">
    <source>
        <dbReference type="EMBL" id="MBL0420486.1"/>
    </source>
</evidence>
<keyword evidence="3" id="KW-1185">Reference proteome</keyword>
<dbReference type="Pfam" id="PF16074">
    <property type="entry name" value="PilW"/>
    <property type="match status" value="1"/>
</dbReference>